<evidence type="ECO:0000313" key="2">
    <source>
        <dbReference type="EMBL" id="CAY79896.1"/>
    </source>
</evidence>
<dbReference type="EMBL" id="FN393070">
    <property type="protein sequence ID" value="CAY79896.1"/>
    <property type="molecule type" value="Genomic_DNA"/>
</dbReference>
<dbReference type="HOGENOM" id="CLU_2005688_0_0_1"/>
<name>C8Z930_YEAS8</name>
<dbReference type="Proteomes" id="UP000000286">
    <property type="component" value="Chromosome VII"/>
</dbReference>
<evidence type="ECO:0000256" key="1">
    <source>
        <dbReference type="SAM" id="Phobius"/>
    </source>
</evidence>
<keyword evidence="1" id="KW-0472">Membrane</keyword>
<dbReference type="SMR" id="C8Z930"/>
<gene>
    <name evidence="2" type="ORF">EC1118_1G1_4555g</name>
</gene>
<dbReference type="AlphaFoldDB" id="C8Z930"/>
<feature type="transmembrane region" description="Helical" evidence="1">
    <location>
        <begin position="69"/>
        <end position="91"/>
    </location>
</feature>
<reference evidence="2 3" key="1">
    <citation type="journal article" date="2009" name="Proc. Natl. Acad. Sci. U.S.A.">
        <title>Eukaryote-to-eukaryote gene transfer events revealed by the genome sequence of the wine yeast Saccharomyces cerevisiae EC1118.</title>
        <authorList>
            <person name="Novo M."/>
            <person name="Bigey F."/>
            <person name="Beyne E."/>
            <person name="Galeote V."/>
            <person name="Gavory F."/>
            <person name="Mallet S."/>
            <person name="Cambot B."/>
            <person name="Legras J.L."/>
            <person name="Wincker P."/>
            <person name="Casaregola S."/>
            <person name="Dequin S."/>
        </authorList>
    </citation>
    <scope>NUCLEOTIDE SEQUENCE [LARGE SCALE GENOMIC DNA]</scope>
    <source>
        <strain evidence="3">Lalvin EC1118 / Prise de mousse</strain>
    </source>
</reference>
<accession>C8Z930</accession>
<organism evidence="2 3">
    <name type="scientific">Saccharomyces cerevisiae (strain Lalvin EC1118 / Prise de mousse)</name>
    <name type="common">Baker's yeast</name>
    <dbReference type="NCBI Taxonomy" id="643680"/>
    <lineage>
        <taxon>Eukaryota</taxon>
        <taxon>Fungi</taxon>
        <taxon>Dikarya</taxon>
        <taxon>Ascomycota</taxon>
        <taxon>Saccharomycotina</taxon>
        <taxon>Saccharomycetes</taxon>
        <taxon>Saccharomycetales</taxon>
        <taxon>Saccharomycetaceae</taxon>
        <taxon>Saccharomyces</taxon>
    </lineage>
</organism>
<keyword evidence="1" id="KW-1133">Transmembrane helix</keyword>
<keyword evidence="1" id="KW-0812">Transmembrane</keyword>
<protein>
    <submittedName>
        <fullName evidence="2">EC1118_1G1_4555p</fullName>
    </submittedName>
</protein>
<proteinExistence type="predicted"/>
<sequence>MHLQPVICKLRLHSNSRRLYHILHLSLITINSLSNSTHHLHSKHRWKHNRNRAVGLVVPSRVLVANWEMLLYLALVLLLVVILSTAFFSILSRNICFSDLNLPNDFRSLKERKTHTEYGYVMVA</sequence>
<evidence type="ECO:0000313" key="3">
    <source>
        <dbReference type="Proteomes" id="UP000000286"/>
    </source>
</evidence>